<feature type="compositionally biased region" description="Low complexity" evidence="1">
    <location>
        <begin position="408"/>
        <end position="422"/>
    </location>
</feature>
<dbReference type="Proteomes" id="UP000297245">
    <property type="component" value="Unassembled WGS sequence"/>
</dbReference>
<evidence type="ECO:0000256" key="1">
    <source>
        <dbReference type="SAM" id="MobiDB-lite"/>
    </source>
</evidence>
<feature type="region of interest" description="Disordered" evidence="1">
    <location>
        <begin position="521"/>
        <end position="564"/>
    </location>
</feature>
<feature type="region of interest" description="Disordered" evidence="1">
    <location>
        <begin position="395"/>
        <end position="479"/>
    </location>
</feature>
<feature type="compositionally biased region" description="Low complexity" evidence="1">
    <location>
        <begin position="47"/>
        <end position="59"/>
    </location>
</feature>
<dbReference type="OrthoDB" id="8062037at2759"/>
<sequence length="1069" mass="113994">MSPRRNADAAHIAPYLTHEVSHLGQTTLIPPETAGRMRQVKKKKTRTNPTSNNPPQNTKGSGSSTRQAQLDEAVRFNTGPRNIRVSNPLASSSRTSDRRSRRQDRRENYEDDDIPDYPPPPFDEAIATPAIPVSPSTTTLVNPSSINPPLPLPPSPPLPAQIGSQTPGRNSPDSDSEGSLEIVERPPPVQTIERGRSRSRDLDLNADDEPPTPTSTHSKRRYLSLSPLRILPHKVAPMQDRALSANPSSPYRSSPFLKSTTSLKSASTGSFFRLPTSALSSTSLPKPDFVKGRFGKGKERSPEPLQSWEVVSGDELDDSPSLLSAIESIASPDSGSPSPTTSVFPFPPQPIDRSGNNTVMMATPPSTRHQNSPSVSHMTSVPSTVVHMHTSPVVGSPPLGTTLTRHQTSPPSVSHPCSVPTTASSMHTPPVISSPLPVTTVRSRLDTGRSSRSTSPALQSKPQGPVSIPNQVSSSHGISQRNHNNALVHDNCRDVQQIAADTPLPSTPKFPHIALAQNVPHSSDYSQDRGHSPSITDPDSRNDVHPFPGHISQRRPDHPNLNLPIQAGQTHAQTAVASLPRSARPGLAFPTVYGPHGSSASSLVSDSAGDDILPSVSRSHQRPTPTPLSISYVPSSQSGSTISPGSAVSSGTLTPKRTPTDSQSVKHYPGRPLPHPPTPPANSGPPILPSPLTPTVVTPSSGSKSIRGHSPVPESRLDSGSKSKSNTSKTSSSARTMSTATASRPRVMVDSMYGSSEREVPVSDEDSDVLSVRTAKSSVTTCPEVLLIDFGDSEESGGENGTRTWSGSRSKGLDFERLAALVARGATTMPPSSTIVSRNSPNPVPFRPSSPTRSHHSHFQRPHPAPIPPPQPISISNSTGSDGSDYYDADSPGANTSVYMEPDQQFANPNVVRDPRNTTDLARDTRAQQSQVPVGYHFGNRYESDCDDTFDATLSPSCLSPAPMPKTAETSSPSVEQIASKSELSNDDNAFDSHSIPADHLPSSPSSHATVVPLNSSPSQDDEQRSSTSTSSRSNGVNNNANVYSEFTDLDLLVSRLDDPNLRDGTNYD</sequence>
<reference evidence="2 3" key="1">
    <citation type="journal article" date="2019" name="Nat. Ecol. Evol.">
        <title>Megaphylogeny resolves global patterns of mushroom evolution.</title>
        <authorList>
            <person name="Varga T."/>
            <person name="Krizsan K."/>
            <person name="Foldi C."/>
            <person name="Dima B."/>
            <person name="Sanchez-Garcia M."/>
            <person name="Sanchez-Ramirez S."/>
            <person name="Szollosi G.J."/>
            <person name="Szarkandi J.G."/>
            <person name="Papp V."/>
            <person name="Albert L."/>
            <person name="Andreopoulos W."/>
            <person name="Angelini C."/>
            <person name="Antonin V."/>
            <person name="Barry K.W."/>
            <person name="Bougher N.L."/>
            <person name="Buchanan P."/>
            <person name="Buyck B."/>
            <person name="Bense V."/>
            <person name="Catcheside P."/>
            <person name="Chovatia M."/>
            <person name="Cooper J."/>
            <person name="Damon W."/>
            <person name="Desjardin D."/>
            <person name="Finy P."/>
            <person name="Geml J."/>
            <person name="Haridas S."/>
            <person name="Hughes K."/>
            <person name="Justo A."/>
            <person name="Karasinski D."/>
            <person name="Kautmanova I."/>
            <person name="Kiss B."/>
            <person name="Kocsube S."/>
            <person name="Kotiranta H."/>
            <person name="LaButti K.M."/>
            <person name="Lechner B.E."/>
            <person name="Liimatainen K."/>
            <person name="Lipzen A."/>
            <person name="Lukacs Z."/>
            <person name="Mihaltcheva S."/>
            <person name="Morgado L.N."/>
            <person name="Niskanen T."/>
            <person name="Noordeloos M.E."/>
            <person name="Ohm R.A."/>
            <person name="Ortiz-Santana B."/>
            <person name="Ovrebo C."/>
            <person name="Racz N."/>
            <person name="Riley R."/>
            <person name="Savchenko A."/>
            <person name="Shiryaev A."/>
            <person name="Soop K."/>
            <person name="Spirin V."/>
            <person name="Szebenyi C."/>
            <person name="Tomsovsky M."/>
            <person name="Tulloss R.E."/>
            <person name="Uehling J."/>
            <person name="Grigoriev I.V."/>
            <person name="Vagvolgyi C."/>
            <person name="Papp T."/>
            <person name="Martin F.M."/>
            <person name="Miettinen O."/>
            <person name="Hibbett D.S."/>
            <person name="Nagy L.G."/>
        </authorList>
    </citation>
    <scope>NUCLEOTIDE SEQUENCE [LARGE SCALE GENOMIC DNA]</scope>
    <source>
        <strain evidence="2 3">CBS 962.96</strain>
    </source>
</reference>
<dbReference type="EMBL" id="ML179266">
    <property type="protein sequence ID" value="THU92813.1"/>
    <property type="molecule type" value="Genomic_DNA"/>
</dbReference>
<feature type="compositionally biased region" description="Basic and acidic residues" evidence="1">
    <location>
        <begin position="193"/>
        <end position="203"/>
    </location>
</feature>
<feature type="compositionally biased region" description="Polar residues" evidence="1">
    <location>
        <begin position="968"/>
        <end position="983"/>
    </location>
</feature>
<feature type="compositionally biased region" description="Polar residues" evidence="1">
    <location>
        <begin position="829"/>
        <end position="841"/>
    </location>
</feature>
<feature type="region of interest" description="Disordered" evidence="1">
    <location>
        <begin position="1"/>
        <end position="261"/>
    </location>
</feature>
<feature type="region of interest" description="Disordered" evidence="1">
    <location>
        <begin position="825"/>
        <end position="930"/>
    </location>
</feature>
<feature type="compositionally biased region" description="Low complexity" evidence="1">
    <location>
        <begin position="873"/>
        <end position="891"/>
    </location>
</feature>
<feature type="compositionally biased region" description="Basic and acidic residues" evidence="1">
    <location>
        <begin position="913"/>
        <end position="926"/>
    </location>
</feature>
<feature type="compositionally biased region" description="Polar residues" evidence="1">
    <location>
        <begin position="354"/>
        <end position="378"/>
    </location>
</feature>
<feature type="compositionally biased region" description="Pro residues" evidence="1">
    <location>
        <begin position="671"/>
        <end position="692"/>
    </location>
</feature>
<accession>A0A4S8LUN3</accession>
<feature type="region of interest" description="Disordered" evidence="1">
    <location>
        <begin position="277"/>
        <end position="316"/>
    </location>
</feature>
<organism evidence="2 3">
    <name type="scientific">Dendrothele bispora (strain CBS 962.96)</name>
    <dbReference type="NCBI Taxonomy" id="1314807"/>
    <lineage>
        <taxon>Eukaryota</taxon>
        <taxon>Fungi</taxon>
        <taxon>Dikarya</taxon>
        <taxon>Basidiomycota</taxon>
        <taxon>Agaricomycotina</taxon>
        <taxon>Agaricomycetes</taxon>
        <taxon>Agaricomycetidae</taxon>
        <taxon>Agaricales</taxon>
        <taxon>Agaricales incertae sedis</taxon>
        <taxon>Dendrothele</taxon>
    </lineage>
</organism>
<dbReference type="AlphaFoldDB" id="A0A4S8LUN3"/>
<evidence type="ECO:0000313" key="2">
    <source>
        <dbReference type="EMBL" id="THU92813.1"/>
    </source>
</evidence>
<feature type="compositionally biased region" description="Pro residues" evidence="1">
    <location>
        <begin position="146"/>
        <end position="159"/>
    </location>
</feature>
<feature type="region of interest" description="Disordered" evidence="1">
    <location>
        <begin position="957"/>
        <end position="1041"/>
    </location>
</feature>
<feature type="compositionally biased region" description="Low complexity" evidence="1">
    <location>
        <begin position="597"/>
        <end position="611"/>
    </location>
</feature>
<feature type="compositionally biased region" description="Polar residues" evidence="1">
    <location>
        <begin position="1003"/>
        <end position="1019"/>
    </location>
</feature>
<evidence type="ECO:0000313" key="3">
    <source>
        <dbReference type="Proteomes" id="UP000297245"/>
    </source>
</evidence>
<keyword evidence="3" id="KW-1185">Reference proteome</keyword>
<feature type="non-terminal residue" evidence="2">
    <location>
        <position position="1069"/>
    </location>
</feature>
<feature type="compositionally biased region" description="Polar residues" evidence="1">
    <location>
        <begin position="450"/>
        <end position="479"/>
    </location>
</feature>
<feature type="compositionally biased region" description="Polar residues" evidence="1">
    <location>
        <begin position="162"/>
        <end position="173"/>
    </location>
</feature>
<feature type="region of interest" description="Disordered" evidence="1">
    <location>
        <begin position="328"/>
        <end position="378"/>
    </location>
</feature>
<feature type="region of interest" description="Disordered" evidence="1">
    <location>
        <begin position="595"/>
        <end position="748"/>
    </location>
</feature>
<proteinExistence type="predicted"/>
<name>A0A4S8LUN3_DENBC</name>
<feature type="compositionally biased region" description="Polar residues" evidence="1">
    <location>
        <begin position="647"/>
        <end position="665"/>
    </location>
</feature>
<protein>
    <submittedName>
        <fullName evidence="2">Uncharacterized protein</fullName>
    </submittedName>
</protein>
<feature type="compositionally biased region" description="Pro residues" evidence="1">
    <location>
        <begin position="863"/>
        <end position="872"/>
    </location>
</feature>
<gene>
    <name evidence="2" type="ORF">K435DRAFT_800164</name>
</gene>
<feature type="compositionally biased region" description="Low complexity" evidence="1">
    <location>
        <begin position="331"/>
        <end position="344"/>
    </location>
</feature>
<feature type="compositionally biased region" description="Low complexity" evidence="1">
    <location>
        <begin position="693"/>
        <end position="705"/>
    </location>
</feature>
<feature type="compositionally biased region" description="Basic and acidic residues" evidence="1">
    <location>
        <begin position="288"/>
        <end position="302"/>
    </location>
</feature>
<feature type="compositionally biased region" description="Low complexity" evidence="1">
    <location>
        <begin position="634"/>
        <end position="646"/>
    </location>
</feature>
<feature type="compositionally biased region" description="Low complexity" evidence="1">
    <location>
        <begin position="722"/>
        <end position="746"/>
    </location>
</feature>